<dbReference type="SUPFAM" id="SSF48726">
    <property type="entry name" value="Immunoglobulin"/>
    <property type="match status" value="4"/>
</dbReference>
<keyword evidence="1" id="KW-0472">Membrane</keyword>
<keyword evidence="1" id="KW-1133">Transmembrane helix</keyword>
<evidence type="ECO:0000313" key="4">
    <source>
        <dbReference type="Ensembl" id="ENSOTSP00005048549.2"/>
    </source>
</evidence>
<dbReference type="Ensembl" id="ENSOTST00005052793.2">
    <property type="protein sequence ID" value="ENSOTSP00005048549.2"/>
    <property type="gene ID" value="ENSOTSG00005049482.1"/>
</dbReference>
<gene>
    <name evidence="4" type="primary">LOC112231748</name>
</gene>
<dbReference type="SMART" id="SM00409">
    <property type="entry name" value="IG"/>
    <property type="match status" value="4"/>
</dbReference>
<keyword evidence="1" id="KW-0812">Transmembrane</keyword>
<dbReference type="PANTHER" id="PTHR21063:SF4">
    <property type="entry name" value="CD48 ANTIGEN-RELATED"/>
    <property type="match status" value="1"/>
</dbReference>
<dbReference type="SMART" id="SM00408">
    <property type="entry name" value="IGc2"/>
    <property type="match status" value="4"/>
</dbReference>
<reference evidence="4" key="2">
    <citation type="submission" date="2025-09" db="UniProtKB">
        <authorList>
            <consortium name="Ensembl"/>
        </authorList>
    </citation>
    <scope>IDENTIFICATION</scope>
</reference>
<dbReference type="PROSITE" id="PS50835">
    <property type="entry name" value="IG_LIKE"/>
    <property type="match status" value="2"/>
</dbReference>
<organism evidence="4 5">
    <name type="scientific">Oncorhynchus tshawytscha</name>
    <name type="common">Chinook salmon</name>
    <name type="synonym">Salmo tshawytscha</name>
    <dbReference type="NCBI Taxonomy" id="74940"/>
    <lineage>
        <taxon>Eukaryota</taxon>
        <taxon>Metazoa</taxon>
        <taxon>Chordata</taxon>
        <taxon>Craniata</taxon>
        <taxon>Vertebrata</taxon>
        <taxon>Euteleostomi</taxon>
        <taxon>Actinopterygii</taxon>
        <taxon>Neopterygii</taxon>
        <taxon>Teleostei</taxon>
        <taxon>Protacanthopterygii</taxon>
        <taxon>Salmoniformes</taxon>
        <taxon>Salmonidae</taxon>
        <taxon>Salmoninae</taxon>
        <taxon>Oncorhynchus</taxon>
    </lineage>
</organism>
<evidence type="ECO:0000259" key="3">
    <source>
        <dbReference type="PROSITE" id="PS50835"/>
    </source>
</evidence>
<evidence type="ECO:0000256" key="1">
    <source>
        <dbReference type="SAM" id="Phobius"/>
    </source>
</evidence>
<dbReference type="InterPro" id="IPR007110">
    <property type="entry name" value="Ig-like_dom"/>
</dbReference>
<name>A0A8C8LX09_ONCTS</name>
<sequence>MTTLQYLGISVLFIIDLLGAVNAEVNTLTGREGQSVTLHPGLTGLQADKIFWFFGPVIPNTSIVESQLIRGENITEFKGRFREKLQLDRETGSLTIRNLTLNNSGVYQLDIFNTHKTSQRFYLTVYAPVPLPQVKKIPEGDFLDSSSEKGSCSVVCSVENRRDMTLSWYRGEKRLNQTSSPDLSTNLSLPLEIKLQDNNIYSCVAANPVSNQTTKLNIETLCLQFVDPNRITIVVIVLGIGLMLFIVICCIWKRKYIKDLLGAVNAEVNTLTGREGQSVTLHPGLTGLQADKIFWFFGPVIPNTSIVESQLIRGENITEFKGRFREKLQLDRETGSLTIRNLTLNNSGVYQLDIFNTHKTSQRFYLTVYAPVPLPQVKKIPEGDFLDSSSEKGSCSVVCSVENRRDMTLSWYRGEKRLNQTSSPDLSTNLSLPLEIKLQDNNIYSCVAANPVSNQTTKLNIETLCLQFGESDPNLITIVVIVLGIGLMLFIVICCIWKRKYIKGCCVSTSGSPEEEDSVV</sequence>
<protein>
    <recommendedName>
        <fullName evidence="3">Ig-like domain-containing protein</fullName>
    </recommendedName>
</protein>
<feature type="transmembrane region" description="Helical" evidence="1">
    <location>
        <begin position="231"/>
        <end position="252"/>
    </location>
</feature>
<dbReference type="InterPro" id="IPR003598">
    <property type="entry name" value="Ig_sub2"/>
</dbReference>
<proteinExistence type="predicted"/>
<dbReference type="Pfam" id="PF07686">
    <property type="entry name" value="V-set"/>
    <property type="match status" value="2"/>
</dbReference>
<dbReference type="Pfam" id="PF13895">
    <property type="entry name" value="Ig_2"/>
    <property type="match status" value="2"/>
</dbReference>
<keyword evidence="5" id="KW-1185">Reference proteome</keyword>
<feature type="transmembrane region" description="Helical" evidence="1">
    <location>
        <begin position="475"/>
        <end position="493"/>
    </location>
</feature>
<keyword evidence="2" id="KW-0732">Signal</keyword>
<dbReference type="Gene3D" id="2.60.40.10">
    <property type="entry name" value="Immunoglobulins"/>
    <property type="match status" value="4"/>
</dbReference>
<evidence type="ECO:0000313" key="5">
    <source>
        <dbReference type="Proteomes" id="UP000694402"/>
    </source>
</evidence>
<dbReference type="InterPro" id="IPR013783">
    <property type="entry name" value="Ig-like_fold"/>
</dbReference>
<dbReference type="GeneTree" id="ENSGT01050000244806"/>
<dbReference type="PANTHER" id="PTHR21063">
    <property type="entry name" value="LFA-3"/>
    <property type="match status" value="1"/>
</dbReference>
<feature type="chain" id="PRO_5044283392" description="Ig-like domain-containing protein" evidence="2">
    <location>
        <begin position="24"/>
        <end position="520"/>
    </location>
</feature>
<dbReference type="CDD" id="cd00096">
    <property type="entry name" value="Ig"/>
    <property type="match status" value="2"/>
</dbReference>
<feature type="domain" description="Ig-like" evidence="3">
    <location>
        <begin position="375"/>
        <end position="462"/>
    </location>
</feature>
<reference evidence="4" key="1">
    <citation type="submission" date="2025-08" db="UniProtKB">
        <authorList>
            <consortium name="Ensembl"/>
        </authorList>
    </citation>
    <scope>IDENTIFICATION</scope>
</reference>
<accession>A0A8C8LX09</accession>
<feature type="signal peptide" evidence="2">
    <location>
        <begin position="1"/>
        <end position="23"/>
    </location>
</feature>
<dbReference type="AlphaFoldDB" id="A0A8C8LX09"/>
<dbReference type="Proteomes" id="UP000694402">
    <property type="component" value="Unassembled WGS sequence"/>
</dbReference>
<dbReference type="InterPro" id="IPR013106">
    <property type="entry name" value="Ig_V-set"/>
</dbReference>
<evidence type="ECO:0000256" key="2">
    <source>
        <dbReference type="SAM" id="SignalP"/>
    </source>
</evidence>
<dbReference type="InterPro" id="IPR036179">
    <property type="entry name" value="Ig-like_dom_sf"/>
</dbReference>
<feature type="domain" description="Ig-like" evidence="3">
    <location>
        <begin position="132"/>
        <end position="219"/>
    </location>
</feature>
<dbReference type="InterPro" id="IPR003599">
    <property type="entry name" value="Ig_sub"/>
</dbReference>